<reference evidence="2 3" key="1">
    <citation type="submission" date="2021-07" db="EMBL/GenBank/DDBJ databases">
        <title>Characterization of Violacein-producing bacteria and related species.</title>
        <authorList>
            <person name="Wilson H.S."/>
            <person name="De Leon M.E."/>
        </authorList>
    </citation>
    <scope>NUCLEOTIDE SEQUENCE [LARGE SCALE GENOMIC DNA]</scope>
    <source>
        <strain evidence="2 3">HSC-2F05</strain>
    </source>
</reference>
<protein>
    <submittedName>
        <fullName evidence="2">Uncharacterized protein</fullName>
    </submittedName>
</protein>
<accession>A0ABS7YHL6</accession>
<sequence length="101" mass="11460">KLLRPSSPVIAKASTMCTYSLVPITLAPADNRDRHRNQEYSLIACLLILDYYPKCALLHARLKKLYFFQIVKERKNSDLEKTKPKPQRLTFVLSEPGNGGG</sequence>
<gene>
    <name evidence="2" type="ORF">LE190_21535</name>
</gene>
<feature type="non-terminal residue" evidence="2">
    <location>
        <position position="1"/>
    </location>
</feature>
<comment type="caution">
    <text evidence="2">The sequence shown here is derived from an EMBL/GenBank/DDBJ whole genome shotgun (WGS) entry which is preliminary data.</text>
</comment>
<proteinExistence type="predicted"/>
<evidence type="ECO:0000256" key="1">
    <source>
        <dbReference type="SAM" id="MobiDB-lite"/>
    </source>
</evidence>
<evidence type="ECO:0000313" key="3">
    <source>
        <dbReference type="Proteomes" id="UP001198602"/>
    </source>
</evidence>
<keyword evidence="3" id="KW-1185">Reference proteome</keyword>
<dbReference type="Proteomes" id="UP001198602">
    <property type="component" value="Unassembled WGS sequence"/>
</dbReference>
<dbReference type="EMBL" id="JAHYBX010000070">
    <property type="protein sequence ID" value="MCA1858487.1"/>
    <property type="molecule type" value="Genomic_DNA"/>
</dbReference>
<dbReference type="RefSeq" id="WP_225240624.1">
    <property type="nucleotide sequence ID" value="NZ_JAHYBX010000070.1"/>
</dbReference>
<organism evidence="2 3">
    <name type="scientific">Massilia hydrophila</name>
    <dbReference type="NCBI Taxonomy" id="3044279"/>
    <lineage>
        <taxon>Bacteria</taxon>
        <taxon>Pseudomonadati</taxon>
        <taxon>Pseudomonadota</taxon>
        <taxon>Betaproteobacteria</taxon>
        <taxon>Burkholderiales</taxon>
        <taxon>Oxalobacteraceae</taxon>
        <taxon>Telluria group</taxon>
        <taxon>Massilia</taxon>
    </lineage>
</organism>
<feature type="region of interest" description="Disordered" evidence="1">
    <location>
        <begin position="77"/>
        <end position="101"/>
    </location>
</feature>
<evidence type="ECO:0000313" key="2">
    <source>
        <dbReference type="EMBL" id="MCA1858487.1"/>
    </source>
</evidence>
<name>A0ABS7YHL6_9BURK</name>